<reference evidence="1 2" key="1">
    <citation type="submission" date="2017-10" db="EMBL/GenBank/DDBJ databases">
        <title>Genome announcement of Methylocella silvestris TVC from permafrost.</title>
        <authorList>
            <person name="Wang J."/>
            <person name="Geng K."/>
            <person name="Ul-Haque F."/>
            <person name="Crombie A.T."/>
            <person name="Street L.E."/>
            <person name="Wookey P.A."/>
            <person name="Murrell J.C."/>
            <person name="Pratscher J."/>
        </authorList>
    </citation>
    <scope>NUCLEOTIDE SEQUENCE [LARGE SCALE GENOMIC DNA]</scope>
    <source>
        <strain evidence="1 2">TVC</strain>
    </source>
</reference>
<dbReference type="EMBL" id="PDZR01000055">
    <property type="protein sequence ID" value="PNG24176.1"/>
    <property type="molecule type" value="Genomic_DNA"/>
</dbReference>
<dbReference type="Proteomes" id="UP000236286">
    <property type="component" value="Unassembled WGS sequence"/>
</dbReference>
<evidence type="ECO:0000313" key="2">
    <source>
        <dbReference type="Proteomes" id="UP000236286"/>
    </source>
</evidence>
<evidence type="ECO:0000313" key="1">
    <source>
        <dbReference type="EMBL" id="PNG24176.1"/>
    </source>
</evidence>
<dbReference type="AlphaFoldDB" id="A0A2J7TBN5"/>
<sequence length="122" mass="13830">MVFSTGGKLSRFLLARLTWVVRQPVADFDLFDAGIAIALGALSDFEEERRRVEIPVYGTIEEHSKAQFLRARKLGPTALAIFDLRVENLFDCLGEGRAWRFGRPLTFPETPGRNRRLFGGFL</sequence>
<proteinExistence type="predicted"/>
<comment type="caution">
    <text evidence="1">The sequence shown here is derived from an EMBL/GenBank/DDBJ whole genome shotgun (WGS) entry which is preliminary data.</text>
</comment>
<gene>
    <name evidence="1" type="ORF">CR492_20150</name>
</gene>
<name>A0A2J7TBN5_METSI</name>
<protein>
    <submittedName>
        <fullName evidence="1">Uncharacterized protein</fullName>
    </submittedName>
</protein>
<accession>A0A2J7TBN5</accession>
<organism evidence="1 2">
    <name type="scientific">Methylocella silvestris</name>
    <dbReference type="NCBI Taxonomy" id="199596"/>
    <lineage>
        <taxon>Bacteria</taxon>
        <taxon>Pseudomonadati</taxon>
        <taxon>Pseudomonadota</taxon>
        <taxon>Alphaproteobacteria</taxon>
        <taxon>Hyphomicrobiales</taxon>
        <taxon>Beijerinckiaceae</taxon>
        <taxon>Methylocella</taxon>
    </lineage>
</organism>